<dbReference type="AlphaFoldDB" id="A0A4U0TWW7"/>
<name>A0A4U0TWW7_9PEZI</name>
<gene>
    <name evidence="10" type="ORF">B0A50_04324</name>
</gene>
<evidence type="ECO:0000256" key="5">
    <source>
        <dbReference type="ARBA" id="ARBA00022448"/>
    </source>
</evidence>
<dbReference type="InterPro" id="IPR003172">
    <property type="entry name" value="ML_dom"/>
</dbReference>
<evidence type="ECO:0000256" key="7">
    <source>
        <dbReference type="ARBA" id="ARBA00023055"/>
    </source>
</evidence>
<evidence type="ECO:0000259" key="9">
    <source>
        <dbReference type="SMART" id="SM00737"/>
    </source>
</evidence>
<dbReference type="EMBL" id="NAJL01000026">
    <property type="protein sequence ID" value="TKA26878.1"/>
    <property type="molecule type" value="Genomic_DNA"/>
</dbReference>
<proteinExistence type="inferred from homology"/>
<sequence length="200" mass="20991">MYHAKLLAFAIAATGALAQTAGTSNATTAQLGPKVPGSNTLYYCSDPSDYKMTLSDVSITPLPPKAGENVTSSISGSLSKPITNGAKHTMEFGKIENSTLAPIGSHTQDLCKNLDMIPDVVIKHFHGEIKQCPIEAGAFNMSKTHAIPEPPKALKGLELPELPKPSGEYYVKASTTLADGSMVACIVADLKAPEGEMMSS</sequence>
<feature type="domain" description="MD-2-related lipid-recognition" evidence="9">
    <location>
        <begin position="41"/>
        <end position="190"/>
    </location>
</feature>
<evidence type="ECO:0000256" key="3">
    <source>
        <dbReference type="ARBA" id="ARBA00011245"/>
    </source>
</evidence>
<evidence type="ECO:0000256" key="1">
    <source>
        <dbReference type="ARBA" id="ARBA00002053"/>
    </source>
</evidence>
<dbReference type="Gene3D" id="2.70.220.10">
    <property type="entry name" value="Ganglioside GM2 activator"/>
    <property type="match status" value="1"/>
</dbReference>
<evidence type="ECO:0000313" key="11">
    <source>
        <dbReference type="Proteomes" id="UP000308549"/>
    </source>
</evidence>
<comment type="function">
    <text evidence="1">Catalyzes the intermembrane transfer of phosphatidylglycerol and phosphatidylinositol.</text>
</comment>
<dbReference type="SUPFAM" id="SSF81296">
    <property type="entry name" value="E set domains"/>
    <property type="match status" value="1"/>
</dbReference>
<evidence type="ECO:0000256" key="2">
    <source>
        <dbReference type="ARBA" id="ARBA00006370"/>
    </source>
</evidence>
<keyword evidence="5" id="KW-0813">Transport</keyword>
<evidence type="ECO:0000256" key="6">
    <source>
        <dbReference type="ARBA" id="ARBA00022729"/>
    </source>
</evidence>
<dbReference type="InterPro" id="IPR014756">
    <property type="entry name" value="Ig_E-set"/>
</dbReference>
<keyword evidence="11" id="KW-1185">Reference proteome</keyword>
<comment type="caution">
    <text evidence="10">The sequence shown here is derived from an EMBL/GenBank/DDBJ whole genome shotgun (WGS) entry which is preliminary data.</text>
</comment>
<feature type="chain" id="PRO_5020229290" description="Phosphatidylglycerol/phosphatidylinositol transfer protein" evidence="8">
    <location>
        <begin position="19"/>
        <end position="200"/>
    </location>
</feature>
<dbReference type="SMART" id="SM00737">
    <property type="entry name" value="ML"/>
    <property type="match status" value="1"/>
</dbReference>
<dbReference type="Pfam" id="PF02221">
    <property type="entry name" value="E1_DerP2_DerF2"/>
    <property type="match status" value="1"/>
</dbReference>
<reference evidence="10 11" key="1">
    <citation type="submission" date="2017-03" db="EMBL/GenBank/DDBJ databases">
        <title>Genomes of endolithic fungi from Antarctica.</title>
        <authorList>
            <person name="Coleine C."/>
            <person name="Masonjones S."/>
            <person name="Stajich J.E."/>
        </authorList>
    </citation>
    <scope>NUCLEOTIDE SEQUENCE [LARGE SCALE GENOMIC DNA]</scope>
    <source>
        <strain evidence="10 11">CCFEE 6315</strain>
    </source>
</reference>
<dbReference type="InterPro" id="IPR036846">
    <property type="entry name" value="GM2-AP_sf"/>
</dbReference>
<accession>A0A4U0TWW7</accession>
<dbReference type="PANTHER" id="PTHR11306">
    <property type="entry name" value="NIEMANN PICK TYPE C2 PROTEIN NPC2-RELATED"/>
    <property type="match status" value="1"/>
</dbReference>
<dbReference type="OrthoDB" id="6409159at2759"/>
<protein>
    <recommendedName>
        <fullName evidence="4">Phosphatidylglycerol/phosphatidylinositol transfer protein</fullName>
    </recommendedName>
</protein>
<organism evidence="10 11">
    <name type="scientific">Salinomyces thailandicus</name>
    <dbReference type="NCBI Taxonomy" id="706561"/>
    <lineage>
        <taxon>Eukaryota</taxon>
        <taxon>Fungi</taxon>
        <taxon>Dikarya</taxon>
        <taxon>Ascomycota</taxon>
        <taxon>Pezizomycotina</taxon>
        <taxon>Dothideomycetes</taxon>
        <taxon>Dothideomycetidae</taxon>
        <taxon>Mycosphaerellales</taxon>
        <taxon>Teratosphaeriaceae</taxon>
        <taxon>Salinomyces</taxon>
    </lineage>
</organism>
<comment type="subunit">
    <text evidence="3">Monomer.</text>
</comment>
<dbReference type="InterPro" id="IPR039670">
    <property type="entry name" value="NPC2-like"/>
</dbReference>
<dbReference type="GO" id="GO:0032934">
    <property type="term" value="F:sterol binding"/>
    <property type="evidence" value="ECO:0007669"/>
    <property type="project" value="InterPro"/>
</dbReference>
<dbReference type="Proteomes" id="UP000308549">
    <property type="component" value="Unassembled WGS sequence"/>
</dbReference>
<keyword evidence="6 8" id="KW-0732">Signal</keyword>
<evidence type="ECO:0000256" key="8">
    <source>
        <dbReference type="SAM" id="SignalP"/>
    </source>
</evidence>
<evidence type="ECO:0000313" key="10">
    <source>
        <dbReference type="EMBL" id="TKA26878.1"/>
    </source>
</evidence>
<comment type="similarity">
    <text evidence="2">Belongs to the NPC2 family.</text>
</comment>
<keyword evidence="7" id="KW-0445">Lipid transport</keyword>
<dbReference type="GO" id="GO:0015918">
    <property type="term" value="P:sterol transport"/>
    <property type="evidence" value="ECO:0007669"/>
    <property type="project" value="InterPro"/>
</dbReference>
<feature type="signal peptide" evidence="8">
    <location>
        <begin position="1"/>
        <end position="18"/>
    </location>
</feature>
<evidence type="ECO:0000256" key="4">
    <source>
        <dbReference type="ARBA" id="ARBA00016056"/>
    </source>
</evidence>
<dbReference type="PANTHER" id="PTHR11306:SF0">
    <property type="entry name" value="PHOSPHATIDYLGLYCEROL_PHOSPHATIDYLINOSITOL TRANSFER PROTEIN"/>
    <property type="match status" value="1"/>
</dbReference>